<protein>
    <submittedName>
        <fullName evidence="2">Uncharacterized protein</fullName>
    </submittedName>
</protein>
<evidence type="ECO:0000313" key="2">
    <source>
        <dbReference type="EMBL" id="TNN53483.1"/>
    </source>
</evidence>
<feature type="compositionally biased region" description="Basic and acidic residues" evidence="1">
    <location>
        <begin position="38"/>
        <end position="49"/>
    </location>
</feature>
<accession>A0A4Z2GKX2</accession>
<evidence type="ECO:0000256" key="1">
    <source>
        <dbReference type="SAM" id="MobiDB-lite"/>
    </source>
</evidence>
<name>A0A4Z2GKX2_9TELE</name>
<dbReference type="EMBL" id="SRLO01000515">
    <property type="protein sequence ID" value="TNN53483.1"/>
    <property type="molecule type" value="Genomic_DNA"/>
</dbReference>
<evidence type="ECO:0000313" key="3">
    <source>
        <dbReference type="Proteomes" id="UP000314294"/>
    </source>
</evidence>
<feature type="region of interest" description="Disordered" evidence="1">
    <location>
        <begin position="1"/>
        <end position="49"/>
    </location>
</feature>
<proteinExistence type="predicted"/>
<gene>
    <name evidence="2" type="ORF">EYF80_036325</name>
</gene>
<reference evidence="2 3" key="1">
    <citation type="submission" date="2019-03" db="EMBL/GenBank/DDBJ databases">
        <title>First draft genome of Liparis tanakae, snailfish: a comprehensive survey of snailfish specific genes.</title>
        <authorList>
            <person name="Kim W."/>
            <person name="Song I."/>
            <person name="Jeong J.-H."/>
            <person name="Kim D."/>
            <person name="Kim S."/>
            <person name="Ryu S."/>
            <person name="Song J.Y."/>
            <person name="Lee S.K."/>
        </authorList>
    </citation>
    <scope>NUCLEOTIDE SEQUENCE [LARGE SCALE GENOMIC DNA]</scope>
    <source>
        <tissue evidence="2">Muscle</tissue>
    </source>
</reference>
<keyword evidence="3" id="KW-1185">Reference proteome</keyword>
<comment type="caution">
    <text evidence="2">The sequence shown here is derived from an EMBL/GenBank/DDBJ whole genome shotgun (WGS) entry which is preliminary data.</text>
</comment>
<sequence>MEREEPRQRLSPSTAAADTTPGRFLISSGAAAPSQADKGGEALPREDDTQSWRLHLTPSLSEDQPLPFLLSPLSL</sequence>
<dbReference type="Proteomes" id="UP000314294">
    <property type="component" value="Unassembled WGS sequence"/>
</dbReference>
<dbReference type="AlphaFoldDB" id="A0A4Z2GKX2"/>
<organism evidence="2 3">
    <name type="scientific">Liparis tanakae</name>
    <name type="common">Tanaka's snailfish</name>
    <dbReference type="NCBI Taxonomy" id="230148"/>
    <lineage>
        <taxon>Eukaryota</taxon>
        <taxon>Metazoa</taxon>
        <taxon>Chordata</taxon>
        <taxon>Craniata</taxon>
        <taxon>Vertebrata</taxon>
        <taxon>Euteleostomi</taxon>
        <taxon>Actinopterygii</taxon>
        <taxon>Neopterygii</taxon>
        <taxon>Teleostei</taxon>
        <taxon>Neoteleostei</taxon>
        <taxon>Acanthomorphata</taxon>
        <taxon>Eupercaria</taxon>
        <taxon>Perciformes</taxon>
        <taxon>Cottioidei</taxon>
        <taxon>Cottales</taxon>
        <taxon>Liparidae</taxon>
        <taxon>Liparis</taxon>
    </lineage>
</organism>